<evidence type="ECO:0000313" key="2">
    <source>
        <dbReference type="Proteomes" id="UP000092993"/>
    </source>
</evidence>
<dbReference type="STRING" id="5627.A0A1C7MBL4"/>
<comment type="caution">
    <text evidence="1">The sequence shown here is derived from an EMBL/GenBank/DDBJ whole genome shotgun (WGS) entry which is preliminary data.</text>
</comment>
<proteinExistence type="predicted"/>
<protein>
    <submittedName>
        <fullName evidence="1">Uncharacterized protein</fullName>
    </submittedName>
</protein>
<accession>A0A1C7MBL4</accession>
<dbReference type="EMBL" id="LUGG01000005">
    <property type="protein sequence ID" value="OBZ74303.1"/>
    <property type="molecule type" value="Genomic_DNA"/>
</dbReference>
<gene>
    <name evidence="1" type="ORF">A0H81_05552</name>
</gene>
<dbReference type="AlphaFoldDB" id="A0A1C7MBL4"/>
<sequence length="67" mass="7482">MGRIVPLFISNRINMMTIPTTTRDSYGPLPKVHGFHDLTLQEAIIRPLKSSEVLIKVHAVSLQNIAT</sequence>
<evidence type="ECO:0000313" key="1">
    <source>
        <dbReference type="EMBL" id="OBZ74303.1"/>
    </source>
</evidence>
<organism evidence="1 2">
    <name type="scientific">Grifola frondosa</name>
    <name type="common">Maitake</name>
    <name type="synonym">Polyporus frondosus</name>
    <dbReference type="NCBI Taxonomy" id="5627"/>
    <lineage>
        <taxon>Eukaryota</taxon>
        <taxon>Fungi</taxon>
        <taxon>Dikarya</taxon>
        <taxon>Basidiomycota</taxon>
        <taxon>Agaricomycotina</taxon>
        <taxon>Agaricomycetes</taxon>
        <taxon>Polyporales</taxon>
        <taxon>Grifolaceae</taxon>
        <taxon>Grifola</taxon>
    </lineage>
</organism>
<keyword evidence="2" id="KW-1185">Reference proteome</keyword>
<dbReference type="Proteomes" id="UP000092993">
    <property type="component" value="Unassembled WGS sequence"/>
</dbReference>
<reference evidence="1 2" key="1">
    <citation type="submission" date="2016-03" db="EMBL/GenBank/DDBJ databases">
        <title>Whole genome sequencing of Grifola frondosa 9006-11.</title>
        <authorList>
            <person name="Min B."/>
            <person name="Park H."/>
            <person name="Kim J.-G."/>
            <person name="Cho H."/>
            <person name="Oh Y.-L."/>
            <person name="Kong W.-S."/>
            <person name="Choi I.-G."/>
        </authorList>
    </citation>
    <scope>NUCLEOTIDE SEQUENCE [LARGE SCALE GENOMIC DNA]</scope>
    <source>
        <strain evidence="1 2">9006-11</strain>
    </source>
</reference>
<name>A0A1C7MBL4_GRIFR</name>
<dbReference type="OrthoDB" id="3509362at2759"/>